<evidence type="ECO:0000313" key="11">
    <source>
        <dbReference type="EMBL" id="KAH8388415.1"/>
    </source>
</evidence>
<dbReference type="SUPFAM" id="SSF52540">
    <property type="entry name" value="P-loop containing nucleoside triphosphate hydrolases"/>
    <property type="match status" value="1"/>
</dbReference>
<evidence type="ECO:0000256" key="4">
    <source>
        <dbReference type="ARBA" id="ARBA00022927"/>
    </source>
</evidence>
<evidence type="ECO:0000256" key="6">
    <source>
        <dbReference type="ARBA" id="ARBA00023288"/>
    </source>
</evidence>
<evidence type="ECO:0000256" key="5">
    <source>
        <dbReference type="ARBA" id="ARBA00023134"/>
    </source>
</evidence>
<evidence type="ECO:0000256" key="9">
    <source>
        <dbReference type="ARBA" id="ARBA00067801"/>
    </source>
</evidence>
<evidence type="ECO:0000256" key="3">
    <source>
        <dbReference type="ARBA" id="ARBA00022741"/>
    </source>
</evidence>
<dbReference type="GO" id="GO:0005525">
    <property type="term" value="F:GTP binding"/>
    <property type="evidence" value="ECO:0007669"/>
    <property type="project" value="UniProtKB-KW"/>
</dbReference>
<organism evidence="11 12">
    <name type="scientific">Drosophila rubida</name>
    <dbReference type="NCBI Taxonomy" id="30044"/>
    <lineage>
        <taxon>Eukaryota</taxon>
        <taxon>Metazoa</taxon>
        <taxon>Ecdysozoa</taxon>
        <taxon>Arthropoda</taxon>
        <taxon>Hexapoda</taxon>
        <taxon>Insecta</taxon>
        <taxon>Pterygota</taxon>
        <taxon>Neoptera</taxon>
        <taxon>Endopterygota</taxon>
        <taxon>Diptera</taxon>
        <taxon>Brachycera</taxon>
        <taxon>Muscomorpha</taxon>
        <taxon>Ephydroidea</taxon>
        <taxon>Drosophilidae</taxon>
        <taxon>Drosophila</taxon>
    </lineage>
</organism>
<keyword evidence="7" id="KW-0636">Prenylation</keyword>
<keyword evidence="6" id="KW-0449">Lipoprotein</keyword>
<comment type="similarity">
    <text evidence="1">Belongs to the small GTPase superfamily. Rab family.</text>
</comment>
<dbReference type="GO" id="GO:0002682">
    <property type="term" value="P:regulation of immune system process"/>
    <property type="evidence" value="ECO:0007669"/>
    <property type="project" value="UniProtKB-ARBA"/>
</dbReference>
<dbReference type="PANTHER" id="PTHR47981">
    <property type="entry name" value="RAB FAMILY"/>
    <property type="match status" value="1"/>
</dbReference>
<dbReference type="GO" id="GO:0005770">
    <property type="term" value="C:late endosome"/>
    <property type="evidence" value="ECO:0007669"/>
    <property type="project" value="UniProtKB-ARBA"/>
</dbReference>
<dbReference type="InterPro" id="IPR027417">
    <property type="entry name" value="P-loop_NTPase"/>
</dbReference>
<dbReference type="PANTHER" id="PTHR47981:SF1">
    <property type="entry name" value="RE17845P"/>
    <property type="match status" value="1"/>
</dbReference>
<evidence type="ECO:0000313" key="12">
    <source>
        <dbReference type="Proteomes" id="UP001200034"/>
    </source>
</evidence>
<dbReference type="GO" id="GO:0045335">
    <property type="term" value="C:phagocytic vesicle"/>
    <property type="evidence" value="ECO:0007669"/>
    <property type="project" value="TreeGrafter"/>
</dbReference>
<dbReference type="PROSITE" id="PS51419">
    <property type="entry name" value="RAB"/>
    <property type="match status" value="1"/>
</dbReference>
<dbReference type="NCBIfam" id="TIGR00231">
    <property type="entry name" value="small_GTP"/>
    <property type="match status" value="1"/>
</dbReference>
<evidence type="ECO:0000256" key="10">
    <source>
        <dbReference type="SAM" id="MobiDB-lite"/>
    </source>
</evidence>
<dbReference type="GO" id="GO:0005764">
    <property type="term" value="C:lysosome"/>
    <property type="evidence" value="ECO:0007669"/>
    <property type="project" value="TreeGrafter"/>
</dbReference>
<dbReference type="PRINTS" id="PR00449">
    <property type="entry name" value="RASTRNSFRMNG"/>
</dbReference>
<name>A0AAD4PR49_9MUSC</name>
<dbReference type="GO" id="GO:0005829">
    <property type="term" value="C:cytosol"/>
    <property type="evidence" value="ECO:0007669"/>
    <property type="project" value="GOC"/>
</dbReference>
<gene>
    <name evidence="11" type="ORF">KR093_005970</name>
</gene>
<dbReference type="Pfam" id="PF00071">
    <property type="entry name" value="Ras"/>
    <property type="match status" value="1"/>
</dbReference>
<dbReference type="SMART" id="SM00176">
    <property type="entry name" value="RAN"/>
    <property type="match status" value="1"/>
</dbReference>
<comment type="caution">
    <text evidence="11">The sequence shown here is derived from an EMBL/GenBank/DDBJ whole genome shotgun (WGS) entry which is preliminary data.</text>
</comment>
<dbReference type="Proteomes" id="UP001200034">
    <property type="component" value="Unassembled WGS sequence"/>
</dbReference>
<dbReference type="SMART" id="SM00173">
    <property type="entry name" value="RAS"/>
    <property type="match status" value="1"/>
</dbReference>
<dbReference type="SMART" id="SM00175">
    <property type="entry name" value="RAB"/>
    <property type="match status" value="1"/>
</dbReference>
<dbReference type="SMART" id="SM00174">
    <property type="entry name" value="RHO"/>
    <property type="match status" value="1"/>
</dbReference>
<dbReference type="PROSITE" id="PS51420">
    <property type="entry name" value="RHO"/>
    <property type="match status" value="1"/>
</dbReference>
<protein>
    <recommendedName>
        <fullName evidence="9">Ras-related protein Rab-7b</fullName>
    </recommendedName>
</protein>
<dbReference type="EMBL" id="JAJJHW010000014">
    <property type="protein sequence ID" value="KAH8388415.1"/>
    <property type="molecule type" value="Genomic_DNA"/>
</dbReference>
<feature type="region of interest" description="Disordered" evidence="10">
    <location>
        <begin position="180"/>
        <end position="203"/>
    </location>
</feature>
<dbReference type="FunFam" id="3.40.50.300:FF:000751">
    <property type="entry name" value="Rab family GTPase, putative"/>
    <property type="match status" value="1"/>
</dbReference>
<reference evidence="11" key="1">
    <citation type="journal article" date="2021" name="Mol. Ecol. Resour.">
        <title>Phylogenomic analyses of the genus Drosophila reveals genomic signals of climate adaptation.</title>
        <authorList>
            <person name="Li F."/>
            <person name="Rane R.V."/>
            <person name="Luria V."/>
            <person name="Xiong Z."/>
            <person name="Chen J."/>
            <person name="Li Z."/>
            <person name="Catullo R.A."/>
            <person name="Griffin P.C."/>
            <person name="Schiffer M."/>
            <person name="Pearce S."/>
            <person name="Lee S.F."/>
            <person name="McElroy K."/>
            <person name="Stocker A."/>
            <person name="Shirriffs J."/>
            <person name="Cockerell F."/>
            <person name="Coppin C."/>
            <person name="Sgro C.M."/>
            <person name="Karger A."/>
            <person name="Cain J.W."/>
            <person name="Weber J.A."/>
            <person name="Santpere G."/>
            <person name="Kirschner M.W."/>
            <person name="Hoffmann A.A."/>
            <person name="Oakeshott J.G."/>
            <person name="Zhang G."/>
        </authorList>
    </citation>
    <scope>NUCLEOTIDE SEQUENCE</scope>
    <source>
        <strain evidence="11">BGI-SZ-2011g</strain>
    </source>
</reference>
<comment type="function">
    <text evidence="8">Controls vesicular trafficking from endosomes to the trans-Golgi network (TGN). Acts as a negative regulator of TLR9 signaling and can suppress TLR9-triggered TNFA, IL6, and IFNB production in macrophages by promoting TLR9 lysosomal degradation. Also negatively regulates TLR4 signaling in macrophages by promoting lysosomal degradation of TLR4. Promotes megakaryocytic differentiation by increasing NF-kappa-B-dependent IL6 production and subsequently enhancing the association of STAT3 with GATA1. Not involved in the regulation of the EGF- and EGFR degradation pathway.</text>
</comment>
<keyword evidence="12" id="KW-1185">Reference proteome</keyword>
<dbReference type="Gene3D" id="3.40.50.300">
    <property type="entry name" value="P-loop containing nucleotide triphosphate hydrolases"/>
    <property type="match status" value="1"/>
</dbReference>
<dbReference type="GO" id="GO:0003924">
    <property type="term" value="F:GTPase activity"/>
    <property type="evidence" value="ECO:0007669"/>
    <property type="project" value="InterPro"/>
</dbReference>
<proteinExistence type="inferred from homology"/>
<keyword evidence="5" id="KW-0342">GTP-binding</keyword>
<dbReference type="InterPro" id="IPR001806">
    <property type="entry name" value="Small_GTPase"/>
</dbReference>
<keyword evidence="3" id="KW-0547">Nucleotide-binding</keyword>
<accession>A0AAD4PR49</accession>
<keyword evidence="2" id="KW-0813">Transport</keyword>
<keyword evidence="4" id="KW-0653">Protein transport</keyword>
<dbReference type="GO" id="GO:0015031">
    <property type="term" value="P:protein transport"/>
    <property type="evidence" value="ECO:0007669"/>
    <property type="project" value="UniProtKB-KW"/>
</dbReference>
<dbReference type="GO" id="GO:0042147">
    <property type="term" value="P:retrograde transport, endosome to Golgi"/>
    <property type="evidence" value="ECO:0007669"/>
    <property type="project" value="TreeGrafter"/>
</dbReference>
<dbReference type="AlphaFoldDB" id="A0AAD4PR49"/>
<evidence type="ECO:0000256" key="8">
    <source>
        <dbReference type="ARBA" id="ARBA00058158"/>
    </source>
</evidence>
<dbReference type="InterPro" id="IPR005225">
    <property type="entry name" value="Small_GTP-bd"/>
</dbReference>
<evidence type="ECO:0000256" key="7">
    <source>
        <dbReference type="ARBA" id="ARBA00023289"/>
    </source>
</evidence>
<dbReference type="PROSITE" id="PS51421">
    <property type="entry name" value="RAS"/>
    <property type="match status" value="1"/>
</dbReference>
<evidence type="ECO:0000256" key="1">
    <source>
        <dbReference type="ARBA" id="ARBA00006270"/>
    </source>
</evidence>
<sequence length="224" mass="25267">MSGRDTRKLKVLLMGDMNVGKSCLTLRYVNKTYAANYKATIVSGFSTNQVVLNNSLVTLQIWDMAGQEQCRTLGPAFYRGADCCILVFDVTDRKSFQNLNSWWDTFFSLADTKNPNQFPIIVVGNKIDLENRQVSKIEAERLCKSFSIPYIECSAKDGTHVKEAFESLATKVVEFQDQDRHVQDEEQHPLNQDEETSVGDGPVSFEVVDQPSEKHNTSKCCICC</sequence>
<evidence type="ECO:0000256" key="2">
    <source>
        <dbReference type="ARBA" id="ARBA00022448"/>
    </source>
</evidence>